<gene>
    <name evidence="3" type="ORF">SMRZ_LOCUS10423</name>
</gene>
<dbReference type="InterPro" id="IPR035979">
    <property type="entry name" value="RBD_domain_sf"/>
</dbReference>
<keyword evidence="1" id="KW-0694">RNA-binding</keyword>
<evidence type="ECO:0000256" key="1">
    <source>
        <dbReference type="PROSITE-ProRule" id="PRU00176"/>
    </source>
</evidence>
<dbReference type="SUPFAM" id="SSF54928">
    <property type="entry name" value="RNA-binding domain, RBD"/>
    <property type="match status" value="1"/>
</dbReference>
<protein>
    <recommendedName>
        <fullName evidence="2">RRM domain-containing protein</fullName>
    </recommendedName>
</protein>
<dbReference type="Proteomes" id="UP000277204">
    <property type="component" value="Unassembled WGS sequence"/>
</dbReference>
<organism evidence="3 4">
    <name type="scientific">Schistosoma margrebowiei</name>
    <dbReference type="NCBI Taxonomy" id="48269"/>
    <lineage>
        <taxon>Eukaryota</taxon>
        <taxon>Metazoa</taxon>
        <taxon>Spiralia</taxon>
        <taxon>Lophotrochozoa</taxon>
        <taxon>Platyhelminthes</taxon>
        <taxon>Trematoda</taxon>
        <taxon>Digenea</taxon>
        <taxon>Strigeidida</taxon>
        <taxon>Schistosomatoidea</taxon>
        <taxon>Schistosomatidae</taxon>
        <taxon>Schistosoma</taxon>
    </lineage>
</organism>
<accession>A0A3P7YRM3</accession>
<name>A0A3P7YRM3_9TREM</name>
<evidence type="ECO:0000313" key="3">
    <source>
        <dbReference type="EMBL" id="VDO90301.1"/>
    </source>
</evidence>
<dbReference type="InterPro" id="IPR012677">
    <property type="entry name" value="Nucleotide-bd_a/b_plait_sf"/>
</dbReference>
<evidence type="ECO:0000313" key="4">
    <source>
        <dbReference type="Proteomes" id="UP000277204"/>
    </source>
</evidence>
<dbReference type="AlphaFoldDB" id="A0A3P7YRM3"/>
<dbReference type="InterPro" id="IPR000504">
    <property type="entry name" value="RRM_dom"/>
</dbReference>
<sequence>MRLTIHNLPYSITTTELEDEFPTAKSIIINTKKTGVNKGSCLLEFECHDDLQVVLDACQNKVIGGRRVSALPGLHFEIKSENTKANTKEATTFGIKICKLSTSIEDDRLRQQFPLGSIIEYCSVPTSNPSCRNVFLTLKNNISNQLIVKKLRRKGIDQHRLRIQLWYKKNFKSQKIELKPPTDVDNKNKIDELKLKTSGSAENVEMTFSESGKEKLFFSLECFVVRHWITFHPNTPQFHKKKEFKTKERSHIGDNPKHIVFDQGMFVCKFKILGESLYCFANSILESMNLAFLTTDVQEKFSILHTCTHPQGIEVNPKKHRLSFEKPKGIFQQATP</sequence>
<evidence type="ECO:0000259" key="2">
    <source>
        <dbReference type="PROSITE" id="PS50102"/>
    </source>
</evidence>
<proteinExistence type="predicted"/>
<feature type="domain" description="RRM" evidence="2">
    <location>
        <begin position="1"/>
        <end position="68"/>
    </location>
</feature>
<dbReference type="Gene3D" id="3.30.70.330">
    <property type="match status" value="1"/>
</dbReference>
<reference evidence="3 4" key="1">
    <citation type="submission" date="2018-11" db="EMBL/GenBank/DDBJ databases">
        <authorList>
            <consortium name="Pathogen Informatics"/>
        </authorList>
    </citation>
    <scope>NUCLEOTIDE SEQUENCE [LARGE SCALE GENOMIC DNA]</scope>
    <source>
        <strain evidence="3 4">Zambia</strain>
    </source>
</reference>
<dbReference type="PROSITE" id="PS50102">
    <property type="entry name" value="RRM"/>
    <property type="match status" value="1"/>
</dbReference>
<dbReference type="GO" id="GO:0003723">
    <property type="term" value="F:RNA binding"/>
    <property type="evidence" value="ECO:0007669"/>
    <property type="project" value="UniProtKB-UniRule"/>
</dbReference>
<dbReference type="EMBL" id="UZAI01005383">
    <property type="protein sequence ID" value="VDO90301.1"/>
    <property type="molecule type" value="Genomic_DNA"/>
</dbReference>
<keyword evidence="4" id="KW-1185">Reference proteome</keyword>
<dbReference type="CDD" id="cd00590">
    <property type="entry name" value="RRM_SF"/>
    <property type="match status" value="1"/>
</dbReference>
<dbReference type="SMART" id="SM00360">
    <property type="entry name" value="RRM"/>
    <property type="match status" value="2"/>
</dbReference>
<dbReference type="Pfam" id="PF00076">
    <property type="entry name" value="RRM_1"/>
    <property type="match status" value="1"/>
</dbReference>